<dbReference type="RefSeq" id="WP_284339565.1">
    <property type="nucleotide sequence ID" value="NZ_BSNS01000007.1"/>
</dbReference>
<reference evidence="3" key="1">
    <citation type="journal article" date="2019" name="Int. J. Syst. Evol. Microbiol.">
        <title>The Global Catalogue of Microorganisms (GCM) 10K type strain sequencing project: providing services to taxonomists for standard genome sequencing and annotation.</title>
        <authorList>
            <consortium name="The Broad Institute Genomics Platform"/>
            <consortium name="The Broad Institute Genome Sequencing Center for Infectious Disease"/>
            <person name="Wu L."/>
            <person name="Ma J."/>
        </authorList>
    </citation>
    <scope>NUCLEOTIDE SEQUENCE [LARGE SCALE GENOMIC DNA]</scope>
    <source>
        <strain evidence="3">NBRC 112416</strain>
    </source>
</reference>
<dbReference type="EMBL" id="BSNS01000007">
    <property type="protein sequence ID" value="GLQ54130.1"/>
    <property type="molecule type" value="Genomic_DNA"/>
</dbReference>
<dbReference type="SUPFAM" id="SSF56112">
    <property type="entry name" value="Protein kinase-like (PK-like)"/>
    <property type="match status" value="1"/>
</dbReference>
<evidence type="ECO:0000259" key="1">
    <source>
        <dbReference type="Pfam" id="PF01636"/>
    </source>
</evidence>
<accession>A0ABQ5W390</accession>
<dbReference type="InterPro" id="IPR011009">
    <property type="entry name" value="Kinase-like_dom_sf"/>
</dbReference>
<name>A0ABQ5W390_9HYPH</name>
<feature type="domain" description="Aminoglycoside phosphotransferase" evidence="1">
    <location>
        <begin position="25"/>
        <end position="230"/>
    </location>
</feature>
<organism evidence="2 3">
    <name type="scientific">Devosia nitrariae</name>
    <dbReference type="NCBI Taxonomy" id="2071872"/>
    <lineage>
        <taxon>Bacteria</taxon>
        <taxon>Pseudomonadati</taxon>
        <taxon>Pseudomonadota</taxon>
        <taxon>Alphaproteobacteria</taxon>
        <taxon>Hyphomicrobiales</taxon>
        <taxon>Devosiaceae</taxon>
        <taxon>Devosia</taxon>
    </lineage>
</organism>
<comment type="caution">
    <text evidence="2">The sequence shown here is derived from an EMBL/GenBank/DDBJ whole genome shotgun (WGS) entry which is preliminary data.</text>
</comment>
<evidence type="ECO:0000313" key="3">
    <source>
        <dbReference type="Proteomes" id="UP001156691"/>
    </source>
</evidence>
<dbReference type="Pfam" id="PF01636">
    <property type="entry name" value="APH"/>
    <property type="match status" value="1"/>
</dbReference>
<keyword evidence="3" id="KW-1185">Reference proteome</keyword>
<dbReference type="InterPro" id="IPR002575">
    <property type="entry name" value="Aminoglycoside_PTrfase"/>
</dbReference>
<dbReference type="Proteomes" id="UP001156691">
    <property type="component" value="Unassembled WGS sequence"/>
</dbReference>
<dbReference type="Gene3D" id="3.90.1200.10">
    <property type="match status" value="1"/>
</dbReference>
<proteinExistence type="predicted"/>
<sequence>MSDEPFILSIKARVGAILGWEPESWREIRGGYTPAARYVVARGGRSAFVKAGTTALTARLLNREINAYQQISAPFMPGFVGCDTDDERPLLVTEDLSGATWPPPWTRRTIDIALDTIASMHQTPADLPAGGLLTGREAGWPTVAADPAPFLALGLVSADWLEAALPTLMAAEASCELAGSALTHLDLRSDNMCFVGGRAKLVDWAEACLSNRQVDLGFWLPSLAYEGGPAPEEILPDAPAIAATVAGFFAARAGLPIIPDAPNVRRVQREQLSTALPWAQRALGLPSLDEGNMRR</sequence>
<protein>
    <recommendedName>
        <fullName evidence="1">Aminoglycoside phosphotransferase domain-containing protein</fullName>
    </recommendedName>
</protein>
<gene>
    <name evidence="2" type="ORF">GCM10010862_13890</name>
</gene>
<evidence type="ECO:0000313" key="2">
    <source>
        <dbReference type="EMBL" id="GLQ54130.1"/>
    </source>
</evidence>